<gene>
    <name evidence="1" type="ORF">DFJ43DRAFT_1106921</name>
</gene>
<sequence length="347" mass="39714">MQKVPIPDQRPFLAREWKLQDLQRSMEYTDFQFGRFKSTIRDSAPEFGLDVYKVRSRQDPEKWNNFVLWVVENQQKLNDFVEHWPIEAYFNSWVCCKSKHRYRRKEKTGSSIAKHLKIQPPLKYVGLKPPPLRCITNSMAQIESRSEVPPVFQDSEIQNPCYNEAVRQPCLVCRDTPALASHSLSKLLQGELVCKGELRCGSETLVLLGPDEVAELLDQASLTNFEKASLRNALKNIRPKFHVKQGATEADIREYIATVYTCQEHSNVQKLQAIPPKLLRLFNKLHIEHLIPAALLLGVTSDTHFEKIITFDNATVEGMICGQTAQIALSPLQKVVLQWALGKRGCF</sequence>
<name>A0AA38J1M5_9AGAR</name>
<keyword evidence="2" id="KW-1185">Reference proteome</keyword>
<dbReference type="AlphaFoldDB" id="A0AA38J1M5"/>
<dbReference type="EMBL" id="JANVFO010000112">
    <property type="protein sequence ID" value="KAJ3712082.1"/>
    <property type="molecule type" value="Genomic_DNA"/>
</dbReference>
<accession>A0AA38J1M5</accession>
<proteinExistence type="predicted"/>
<organism evidence="1 2">
    <name type="scientific">Lentinula guzmanii</name>
    <dbReference type="NCBI Taxonomy" id="2804957"/>
    <lineage>
        <taxon>Eukaryota</taxon>
        <taxon>Fungi</taxon>
        <taxon>Dikarya</taxon>
        <taxon>Basidiomycota</taxon>
        <taxon>Agaricomycotina</taxon>
        <taxon>Agaricomycetes</taxon>
        <taxon>Agaricomycetidae</taxon>
        <taxon>Agaricales</taxon>
        <taxon>Marasmiineae</taxon>
        <taxon>Omphalotaceae</taxon>
        <taxon>Lentinula</taxon>
    </lineage>
</organism>
<evidence type="ECO:0000313" key="1">
    <source>
        <dbReference type="EMBL" id="KAJ3712082.1"/>
    </source>
</evidence>
<dbReference type="Proteomes" id="UP001176059">
    <property type="component" value="Unassembled WGS sequence"/>
</dbReference>
<protein>
    <submittedName>
        <fullName evidence="1">Uncharacterized protein</fullName>
    </submittedName>
</protein>
<reference evidence="1" key="2">
    <citation type="journal article" date="2023" name="Proc. Natl. Acad. Sci. U.S.A.">
        <title>A global phylogenomic analysis of the shiitake genus Lentinula.</title>
        <authorList>
            <person name="Sierra-Patev S."/>
            <person name="Min B."/>
            <person name="Naranjo-Ortiz M."/>
            <person name="Looney B."/>
            <person name="Konkel Z."/>
            <person name="Slot J.C."/>
            <person name="Sakamoto Y."/>
            <person name="Steenwyk J.L."/>
            <person name="Rokas A."/>
            <person name="Carro J."/>
            <person name="Camarero S."/>
            <person name="Ferreira P."/>
            <person name="Molpeceres G."/>
            <person name="Ruiz-Duenas F.J."/>
            <person name="Serrano A."/>
            <person name="Henrissat B."/>
            <person name="Drula E."/>
            <person name="Hughes K.W."/>
            <person name="Mata J.L."/>
            <person name="Ishikawa N.K."/>
            <person name="Vargas-Isla R."/>
            <person name="Ushijima S."/>
            <person name="Smith C.A."/>
            <person name="Donoghue J."/>
            <person name="Ahrendt S."/>
            <person name="Andreopoulos W."/>
            <person name="He G."/>
            <person name="LaButti K."/>
            <person name="Lipzen A."/>
            <person name="Ng V."/>
            <person name="Riley R."/>
            <person name="Sandor L."/>
            <person name="Barry K."/>
            <person name="Martinez A.T."/>
            <person name="Xiao Y."/>
            <person name="Gibbons J.G."/>
            <person name="Terashima K."/>
            <person name="Grigoriev I.V."/>
            <person name="Hibbett D."/>
        </authorList>
    </citation>
    <scope>NUCLEOTIDE SEQUENCE</scope>
    <source>
        <strain evidence="1">ET3784</strain>
    </source>
</reference>
<reference evidence="1" key="1">
    <citation type="submission" date="2022-08" db="EMBL/GenBank/DDBJ databases">
        <authorList>
            <consortium name="DOE Joint Genome Institute"/>
            <person name="Min B."/>
            <person name="Sierra-Patev S."/>
            <person name="Naranjo-Ortiz M."/>
            <person name="Looney B."/>
            <person name="Konkel Z."/>
            <person name="Slot J.C."/>
            <person name="Sakamoto Y."/>
            <person name="Steenwyk J.L."/>
            <person name="Rokas A."/>
            <person name="Carro J."/>
            <person name="Camarero S."/>
            <person name="Ferreira P."/>
            <person name="Molpeceres G."/>
            <person name="Ruiz-duenas F.J."/>
            <person name="Serrano A."/>
            <person name="Henrissat B."/>
            <person name="Drula E."/>
            <person name="Hughes K.W."/>
            <person name="Mata J.L."/>
            <person name="Ishikawa N.K."/>
            <person name="Vargas-Isla R."/>
            <person name="Ushijima S."/>
            <person name="Smith C.A."/>
            <person name="Ahrendt S."/>
            <person name="Andreopoulos W."/>
            <person name="He G."/>
            <person name="LaButti K."/>
            <person name="Lipzen A."/>
            <person name="Ng V."/>
            <person name="Riley R."/>
            <person name="Sandor L."/>
            <person name="Barry K."/>
            <person name="Martinez A.T."/>
            <person name="Xiao Y."/>
            <person name="Gibbons J.G."/>
            <person name="Terashima K."/>
            <person name="Hibbett D.S."/>
            <person name="Grigoriev I.V."/>
        </authorList>
    </citation>
    <scope>NUCLEOTIDE SEQUENCE</scope>
    <source>
        <strain evidence="1">ET3784</strain>
    </source>
</reference>
<evidence type="ECO:0000313" key="2">
    <source>
        <dbReference type="Proteomes" id="UP001176059"/>
    </source>
</evidence>
<comment type="caution">
    <text evidence="1">The sequence shown here is derived from an EMBL/GenBank/DDBJ whole genome shotgun (WGS) entry which is preliminary data.</text>
</comment>